<protein>
    <submittedName>
        <fullName evidence="1">Uncharacterized protein</fullName>
    </submittedName>
</protein>
<evidence type="ECO:0000313" key="1">
    <source>
        <dbReference type="EMBL" id="RRJ54688.1"/>
    </source>
</evidence>
<dbReference type="Proteomes" id="UP000267017">
    <property type="component" value="Unassembled WGS sequence"/>
</dbReference>
<dbReference type="AlphaFoldDB" id="A0A3P3TC63"/>
<sequence>MVNGQTGSMELLSDLANDKRSNIISRLSILYKKLNSGAGEQDYKFENYHIVFRNGILEVHGCIDDVRVTGPKYSEVHLGRMISNYGQLPYYWIEGIIS</sequence>
<keyword evidence="2" id="KW-1185">Reference proteome</keyword>
<organism evidence="1 2">
    <name type="scientific">Paenibacillus oralis</name>
    <dbReference type="NCBI Taxonomy" id="2490856"/>
    <lineage>
        <taxon>Bacteria</taxon>
        <taxon>Bacillati</taxon>
        <taxon>Bacillota</taxon>
        <taxon>Bacilli</taxon>
        <taxon>Bacillales</taxon>
        <taxon>Paenibacillaceae</taxon>
        <taxon>Paenibacillus</taxon>
    </lineage>
</organism>
<proteinExistence type="predicted"/>
<dbReference type="OrthoDB" id="9871608at2"/>
<name>A0A3P3TC63_9BACL</name>
<reference evidence="1 2" key="1">
    <citation type="submission" date="2018-11" db="EMBL/GenBank/DDBJ databases">
        <title>Genome sequencing of Paenibacillus sp. KCOM 3021 (= ChDC PVNT-B20).</title>
        <authorList>
            <person name="Kook J.-K."/>
            <person name="Park S.-N."/>
            <person name="Lim Y.K."/>
        </authorList>
    </citation>
    <scope>NUCLEOTIDE SEQUENCE [LARGE SCALE GENOMIC DNA]</scope>
    <source>
        <strain evidence="1 2">KCOM 3021</strain>
    </source>
</reference>
<accession>A0A3P3TC63</accession>
<dbReference type="RefSeq" id="WP_128635775.1">
    <property type="nucleotide sequence ID" value="NZ_RRCN01000002.1"/>
</dbReference>
<gene>
    <name evidence="1" type="ORF">EHV15_34385</name>
</gene>
<dbReference type="EMBL" id="RRCN01000002">
    <property type="protein sequence ID" value="RRJ54688.1"/>
    <property type="molecule type" value="Genomic_DNA"/>
</dbReference>
<comment type="caution">
    <text evidence="1">The sequence shown here is derived from an EMBL/GenBank/DDBJ whole genome shotgun (WGS) entry which is preliminary data.</text>
</comment>
<evidence type="ECO:0000313" key="2">
    <source>
        <dbReference type="Proteomes" id="UP000267017"/>
    </source>
</evidence>